<sequence length="148" mass="15666">MKVHPIPADVLARARALAGADEHHELHPDAPGSPLRCCLRKAAPGEPLVLFRYSPPSGRGPYEEVGPVFAHAAPCAGPDGATDLPDDLGRAPRTLRAHTAGGRIHRGETTRPHELADRVAALLDDPAVAVVQVRSASHGCFLYAVTRD</sequence>
<keyword evidence="2" id="KW-1185">Reference proteome</keyword>
<dbReference type="PIRSF" id="PIRSF034110">
    <property type="entry name" value="DUF1203"/>
    <property type="match status" value="1"/>
</dbReference>
<dbReference type="Pfam" id="PF06718">
    <property type="entry name" value="DUF1203"/>
    <property type="match status" value="1"/>
</dbReference>
<dbReference type="RefSeq" id="WP_310311332.1">
    <property type="nucleotide sequence ID" value="NZ_BAAAXB010000001.1"/>
</dbReference>
<dbReference type="EMBL" id="JAVDSG010000001">
    <property type="protein sequence ID" value="MDR6597711.1"/>
    <property type="molecule type" value="Genomic_DNA"/>
</dbReference>
<evidence type="ECO:0008006" key="3">
    <source>
        <dbReference type="Google" id="ProtNLM"/>
    </source>
</evidence>
<evidence type="ECO:0000313" key="1">
    <source>
        <dbReference type="EMBL" id="MDR6597711.1"/>
    </source>
</evidence>
<dbReference type="Proteomes" id="UP001268819">
    <property type="component" value="Unassembled WGS sequence"/>
</dbReference>
<protein>
    <recommendedName>
        <fullName evidence="3">DUF1203 domain-containing protein</fullName>
    </recommendedName>
</protein>
<proteinExistence type="predicted"/>
<comment type="caution">
    <text evidence="1">The sequence shown here is derived from an EMBL/GenBank/DDBJ whole genome shotgun (WGS) entry which is preliminary data.</text>
</comment>
<reference evidence="1 2" key="1">
    <citation type="submission" date="2023-07" db="EMBL/GenBank/DDBJ databases">
        <title>Sequencing the genomes of 1000 actinobacteria strains.</title>
        <authorList>
            <person name="Klenk H.-P."/>
        </authorList>
    </citation>
    <scope>NUCLEOTIDE SEQUENCE [LARGE SCALE GENOMIC DNA]</scope>
    <source>
        <strain evidence="1 2">DSM 43749</strain>
    </source>
</reference>
<evidence type="ECO:0000313" key="2">
    <source>
        <dbReference type="Proteomes" id="UP001268819"/>
    </source>
</evidence>
<name>A0ABU1Q4W8_9PSEU</name>
<dbReference type="InterPro" id="IPR009593">
    <property type="entry name" value="DUF1203"/>
</dbReference>
<accession>A0ABU1Q4W8</accession>
<gene>
    <name evidence="1" type="ORF">J2S66_006095</name>
</gene>
<organism evidence="1 2">
    <name type="scientific">Saccharothrix longispora</name>
    <dbReference type="NCBI Taxonomy" id="33920"/>
    <lineage>
        <taxon>Bacteria</taxon>
        <taxon>Bacillati</taxon>
        <taxon>Actinomycetota</taxon>
        <taxon>Actinomycetes</taxon>
        <taxon>Pseudonocardiales</taxon>
        <taxon>Pseudonocardiaceae</taxon>
        <taxon>Saccharothrix</taxon>
    </lineage>
</organism>